<protein>
    <recommendedName>
        <fullName evidence="3">histidine kinase</fullName>
        <ecNumber evidence="3">2.7.13.3</ecNumber>
    </recommendedName>
</protein>
<dbReference type="InterPro" id="IPR048760">
    <property type="entry name" value="VP0354-like_sensor_dom"/>
</dbReference>
<dbReference type="Gene3D" id="3.30.450.20">
    <property type="entry name" value="PAS domain"/>
    <property type="match status" value="2"/>
</dbReference>
<dbReference type="GO" id="GO:0005886">
    <property type="term" value="C:plasma membrane"/>
    <property type="evidence" value="ECO:0007669"/>
    <property type="project" value="UniProtKB-SubCell"/>
</dbReference>
<evidence type="ECO:0000313" key="10">
    <source>
        <dbReference type="EMBL" id="RDL44858.1"/>
    </source>
</evidence>
<name>A0A370UAS9_9GAMM</name>
<dbReference type="InterPro" id="IPR003661">
    <property type="entry name" value="HisK_dim/P_dom"/>
</dbReference>
<keyword evidence="5" id="KW-0597">Phosphoprotein</keyword>
<comment type="subcellular location">
    <subcellularLocation>
        <location evidence="2">Cell membrane</location>
        <topology evidence="2">Multi-pass membrane protein</topology>
    </subcellularLocation>
</comment>
<dbReference type="Gene3D" id="3.30.565.10">
    <property type="entry name" value="Histidine kinase-like ATPase, C-terminal domain"/>
    <property type="match status" value="1"/>
</dbReference>
<feature type="transmembrane region" description="Helical" evidence="8">
    <location>
        <begin position="303"/>
        <end position="326"/>
    </location>
</feature>
<comment type="caution">
    <text evidence="10">The sequence shown here is derived from an EMBL/GenBank/DDBJ whole genome shotgun (WGS) entry which is preliminary data.</text>
</comment>
<dbReference type="EMBL" id="QKRA01000002">
    <property type="protein sequence ID" value="RDL44858.1"/>
    <property type="molecule type" value="Genomic_DNA"/>
</dbReference>
<keyword evidence="11" id="KW-1185">Reference proteome</keyword>
<proteinExistence type="predicted"/>
<dbReference type="InterPro" id="IPR029151">
    <property type="entry name" value="Sensor-like_sf"/>
</dbReference>
<dbReference type="PRINTS" id="PR00344">
    <property type="entry name" value="BCTRLSENSOR"/>
</dbReference>
<dbReference type="AlphaFoldDB" id="A0A370UAS9"/>
<feature type="domain" description="Histidine kinase" evidence="9">
    <location>
        <begin position="384"/>
        <end position="612"/>
    </location>
</feature>
<dbReference type="SMART" id="SM00387">
    <property type="entry name" value="HATPase_c"/>
    <property type="match status" value="1"/>
</dbReference>
<dbReference type="Gene3D" id="1.10.287.130">
    <property type="match status" value="1"/>
</dbReference>
<dbReference type="InterPro" id="IPR004358">
    <property type="entry name" value="Sig_transdc_His_kin-like_C"/>
</dbReference>
<evidence type="ECO:0000256" key="3">
    <source>
        <dbReference type="ARBA" id="ARBA00012438"/>
    </source>
</evidence>
<evidence type="ECO:0000313" key="11">
    <source>
        <dbReference type="Proteomes" id="UP000254326"/>
    </source>
</evidence>
<dbReference type="InterPro" id="IPR005467">
    <property type="entry name" value="His_kinase_dom"/>
</dbReference>
<evidence type="ECO:0000256" key="2">
    <source>
        <dbReference type="ARBA" id="ARBA00004651"/>
    </source>
</evidence>
<reference evidence="10 11" key="1">
    <citation type="submission" date="2018-06" db="EMBL/GenBank/DDBJ databases">
        <title>Marinomonas sp. YLB-05 draft genome sequence.</title>
        <authorList>
            <person name="Yu L."/>
            <person name="Tang X."/>
        </authorList>
    </citation>
    <scope>NUCLEOTIDE SEQUENCE [LARGE SCALE GENOMIC DNA]</scope>
    <source>
        <strain evidence="10 11">YLB-05</strain>
    </source>
</reference>
<evidence type="ECO:0000259" key="9">
    <source>
        <dbReference type="PROSITE" id="PS50109"/>
    </source>
</evidence>
<dbReference type="InterPro" id="IPR003594">
    <property type="entry name" value="HATPase_dom"/>
</dbReference>
<evidence type="ECO:0000256" key="8">
    <source>
        <dbReference type="SAM" id="Phobius"/>
    </source>
</evidence>
<dbReference type="GO" id="GO:0000155">
    <property type="term" value="F:phosphorelay sensor kinase activity"/>
    <property type="evidence" value="ECO:0007669"/>
    <property type="project" value="InterPro"/>
</dbReference>
<organism evidence="10 11">
    <name type="scientific">Marinomonas piezotolerans</name>
    <dbReference type="NCBI Taxonomy" id="2213058"/>
    <lineage>
        <taxon>Bacteria</taxon>
        <taxon>Pseudomonadati</taxon>
        <taxon>Pseudomonadota</taxon>
        <taxon>Gammaproteobacteria</taxon>
        <taxon>Oceanospirillales</taxon>
        <taxon>Oceanospirillaceae</taxon>
        <taxon>Marinomonas</taxon>
    </lineage>
</organism>
<dbReference type="Proteomes" id="UP000254326">
    <property type="component" value="Unassembled WGS sequence"/>
</dbReference>
<evidence type="ECO:0000256" key="1">
    <source>
        <dbReference type="ARBA" id="ARBA00000085"/>
    </source>
</evidence>
<dbReference type="SUPFAM" id="SSF103190">
    <property type="entry name" value="Sensory domain-like"/>
    <property type="match status" value="2"/>
</dbReference>
<dbReference type="CDD" id="cd00082">
    <property type="entry name" value="HisKA"/>
    <property type="match status" value="1"/>
</dbReference>
<dbReference type="InterPro" id="IPR036890">
    <property type="entry name" value="HATPase_C_sf"/>
</dbReference>
<keyword evidence="4" id="KW-1003">Cell membrane</keyword>
<dbReference type="InterPro" id="IPR036097">
    <property type="entry name" value="HisK_dim/P_sf"/>
</dbReference>
<keyword evidence="7 8" id="KW-1133">Transmembrane helix</keyword>
<gene>
    <name evidence="10" type="ORF">DN730_04380</name>
</gene>
<dbReference type="PROSITE" id="PS50109">
    <property type="entry name" value="HIS_KIN"/>
    <property type="match status" value="1"/>
</dbReference>
<dbReference type="SUPFAM" id="SSF47384">
    <property type="entry name" value="Homodimeric domain of signal transducing histidine kinase"/>
    <property type="match status" value="1"/>
</dbReference>
<dbReference type="Pfam" id="PF21623">
    <property type="entry name" value="HK_sensor_dom_bact"/>
    <property type="match status" value="1"/>
</dbReference>
<evidence type="ECO:0000256" key="5">
    <source>
        <dbReference type="ARBA" id="ARBA00022553"/>
    </source>
</evidence>
<evidence type="ECO:0000256" key="4">
    <source>
        <dbReference type="ARBA" id="ARBA00022475"/>
    </source>
</evidence>
<dbReference type="PANTHER" id="PTHR43065">
    <property type="entry name" value="SENSOR HISTIDINE KINASE"/>
    <property type="match status" value="1"/>
</dbReference>
<keyword evidence="6 8" id="KW-0812">Transmembrane</keyword>
<accession>A0A370UAS9</accession>
<evidence type="ECO:0000256" key="6">
    <source>
        <dbReference type="ARBA" id="ARBA00022692"/>
    </source>
</evidence>
<dbReference type="EC" id="2.7.13.3" evidence="3"/>
<dbReference type="RefSeq" id="WP_115466896.1">
    <property type="nucleotide sequence ID" value="NZ_QKRA01000002.1"/>
</dbReference>
<evidence type="ECO:0000256" key="7">
    <source>
        <dbReference type="ARBA" id="ARBA00022989"/>
    </source>
</evidence>
<keyword evidence="8" id="KW-0472">Membrane</keyword>
<sequence>MKHPSMWIFVLPFVCVAILAGVSINVWQSLVVKQFEDQQSELVNRASALLSQELSYINQIVDFLRVELEVLPPGAFNNQDAWRHAVETKLISAHRLSSNISQLRWITLAGQEAARVNVDNGRVEVVNAKQLQDKSNRYYFIKGRRAPYGDIAFTPIDLNVEHGLIEEPYRVTIRATTKLQDVHGSILGLLVLNFDLNGVFEKLRGMQTDQSTLELLDGEGNWLLSSNAGLEWLHLYGDYTTSLSHTAPQAWQQIKNGSSLSNFVIGGAPSVARIASSEGMDDVFPEKYMLSRVRTDVWKDERYAIYITVALVSVLLYFAVVSSCWLRWRLSEQQRKYIKKVKRDKARVESAHASLIESNRNLVLLQQELVEQSKLSALGMLVAGVGHELNTPLGGLRMTLSSIAHAQKRIEKSSDSLPEPVSRANQAIKDTVLIAEQNLDRAFSVVEQFKRITDNRTQQTLQHFKVSQILEDTLAALKPLRKHYPNITITHRGESELEFYSVAGVISQVLQSLIVNAFDHAFPSGQQGNLTITFSKEEHYVITVSDDGVGLDQSIISTIWEPFVTTGRGGHHTGLGLFMVHQWVTQLLHGKIKAENNPAGGAMFTVFIPINVV</sequence>
<dbReference type="OrthoDB" id="2521613at2"/>
<dbReference type="Pfam" id="PF02518">
    <property type="entry name" value="HATPase_c"/>
    <property type="match status" value="1"/>
</dbReference>
<dbReference type="SUPFAM" id="SSF55874">
    <property type="entry name" value="ATPase domain of HSP90 chaperone/DNA topoisomerase II/histidine kinase"/>
    <property type="match status" value="1"/>
</dbReference>
<comment type="catalytic activity">
    <reaction evidence="1">
        <text>ATP + protein L-histidine = ADP + protein N-phospho-L-histidine.</text>
        <dbReference type="EC" id="2.7.13.3"/>
    </reaction>
</comment>